<proteinExistence type="predicted"/>
<dbReference type="Proteomes" id="UP000325558">
    <property type="component" value="Unassembled WGS sequence"/>
</dbReference>
<name>A0A5N6YQY4_9EURO</name>
<organism evidence="1">
    <name type="scientific">Aspergillus arachidicola</name>
    <dbReference type="NCBI Taxonomy" id="656916"/>
    <lineage>
        <taxon>Eukaryota</taxon>
        <taxon>Fungi</taxon>
        <taxon>Dikarya</taxon>
        <taxon>Ascomycota</taxon>
        <taxon>Pezizomycotina</taxon>
        <taxon>Eurotiomycetes</taxon>
        <taxon>Eurotiomycetidae</taxon>
        <taxon>Eurotiales</taxon>
        <taxon>Aspergillaceae</taxon>
        <taxon>Aspergillus</taxon>
        <taxon>Aspergillus subgen. Circumdati</taxon>
    </lineage>
</organism>
<sequence>MVSQVDPVHLLVRAWDTYSGTSCANLKIGFQVCLVFVLYFDCRTYEANTRYPHTQGPASVDEPLYTACSVFNREPRLFILCQRKYLLHLSSWRWDRQVHTLPNQAVNIFVRDDDEALIILGDNGSDRRLRTYILPIPISGSPEPAKVALSNLNQYRAALDSAVLTRTTRGQIVLRVATSRGEFLAVKLPDGT</sequence>
<gene>
    <name evidence="1" type="ORF">BDV24DRAFT_121870</name>
</gene>
<dbReference type="EMBL" id="ML737113">
    <property type="protein sequence ID" value="KAE8347283.1"/>
    <property type="molecule type" value="Genomic_DNA"/>
</dbReference>
<reference evidence="1" key="1">
    <citation type="submission" date="2019-04" db="EMBL/GenBank/DDBJ databases">
        <title>Friends and foes A comparative genomics study of 23 Aspergillus species from section Flavi.</title>
        <authorList>
            <consortium name="DOE Joint Genome Institute"/>
            <person name="Kjaerbolling I."/>
            <person name="Vesth T."/>
            <person name="Frisvad J.C."/>
            <person name="Nybo J.L."/>
            <person name="Theobald S."/>
            <person name="Kildgaard S."/>
            <person name="Isbrandt T."/>
            <person name="Kuo A."/>
            <person name="Sato A."/>
            <person name="Lyhne E.K."/>
            <person name="Kogle M.E."/>
            <person name="Wiebenga A."/>
            <person name="Kun R.S."/>
            <person name="Lubbers R.J."/>
            <person name="Makela M.R."/>
            <person name="Barry K."/>
            <person name="Chovatia M."/>
            <person name="Clum A."/>
            <person name="Daum C."/>
            <person name="Haridas S."/>
            <person name="He G."/>
            <person name="LaButti K."/>
            <person name="Lipzen A."/>
            <person name="Mondo S."/>
            <person name="Riley R."/>
            <person name="Salamov A."/>
            <person name="Simmons B.A."/>
            <person name="Magnuson J.K."/>
            <person name="Henrissat B."/>
            <person name="Mortensen U.H."/>
            <person name="Larsen T.O."/>
            <person name="Devries R.P."/>
            <person name="Grigoriev I.V."/>
            <person name="Machida M."/>
            <person name="Baker S.E."/>
            <person name="Andersen M.R."/>
        </authorList>
    </citation>
    <scope>NUCLEOTIDE SEQUENCE</scope>
    <source>
        <strain evidence="1">CBS 117612</strain>
    </source>
</reference>
<dbReference type="OrthoDB" id="10285935at2759"/>
<accession>A0A5N6YQY4</accession>
<dbReference type="AlphaFoldDB" id="A0A5N6YQY4"/>
<evidence type="ECO:0000313" key="1">
    <source>
        <dbReference type="EMBL" id="KAE8347283.1"/>
    </source>
</evidence>
<protein>
    <submittedName>
        <fullName evidence="1">Uncharacterized protein</fullName>
    </submittedName>
</protein>